<feature type="signal peptide" evidence="1">
    <location>
        <begin position="1"/>
        <end position="27"/>
    </location>
</feature>
<evidence type="ECO:0000313" key="3">
    <source>
        <dbReference type="Proteomes" id="UP000580910"/>
    </source>
</evidence>
<name>A0A7W3IX23_9ACTN</name>
<dbReference type="PROSITE" id="PS51257">
    <property type="entry name" value="PROKAR_LIPOPROTEIN"/>
    <property type="match status" value="1"/>
</dbReference>
<keyword evidence="1" id="KW-0732">Signal</keyword>
<accession>A0A7W3IX23</accession>
<feature type="chain" id="PRO_5038797799" evidence="1">
    <location>
        <begin position="28"/>
        <end position="242"/>
    </location>
</feature>
<dbReference type="EMBL" id="JACGXA010000001">
    <property type="protein sequence ID" value="MBA8802222.1"/>
    <property type="molecule type" value="Genomic_DNA"/>
</dbReference>
<dbReference type="RefSeq" id="WP_182536530.1">
    <property type="nucleotide sequence ID" value="NZ_JACGXA010000001.1"/>
</dbReference>
<dbReference type="Proteomes" id="UP000580910">
    <property type="component" value="Unassembled WGS sequence"/>
</dbReference>
<dbReference type="AlphaFoldDB" id="A0A7W3IX23"/>
<reference evidence="2 3" key="1">
    <citation type="submission" date="2020-07" db="EMBL/GenBank/DDBJ databases">
        <title>Sequencing the genomes of 1000 actinobacteria strains.</title>
        <authorList>
            <person name="Klenk H.-P."/>
        </authorList>
    </citation>
    <scope>NUCLEOTIDE SEQUENCE [LARGE SCALE GENOMIC DNA]</scope>
    <source>
        <strain evidence="2 3">DSM 21349</strain>
    </source>
</reference>
<evidence type="ECO:0000256" key="1">
    <source>
        <dbReference type="SAM" id="SignalP"/>
    </source>
</evidence>
<protein>
    <submittedName>
        <fullName evidence="2">Uncharacterized protein</fullName>
    </submittedName>
</protein>
<keyword evidence="3" id="KW-1185">Reference proteome</keyword>
<gene>
    <name evidence="2" type="ORF">FB382_000513</name>
</gene>
<proteinExistence type="predicted"/>
<organism evidence="2 3">
    <name type="scientific">Nocardioides ginsengisegetis</name>
    <dbReference type="NCBI Taxonomy" id="661491"/>
    <lineage>
        <taxon>Bacteria</taxon>
        <taxon>Bacillati</taxon>
        <taxon>Actinomycetota</taxon>
        <taxon>Actinomycetes</taxon>
        <taxon>Propionibacteriales</taxon>
        <taxon>Nocardioidaceae</taxon>
        <taxon>Nocardioides</taxon>
    </lineage>
</organism>
<comment type="caution">
    <text evidence="2">The sequence shown here is derived from an EMBL/GenBank/DDBJ whole genome shotgun (WGS) entry which is preliminary data.</text>
</comment>
<sequence>MNGSGVRRVLAALSLLLVLPAGLAACAGGPPTVAPTGVDELTIPTPMPDPSDFVDPDADESAANPWFPLEPGRVWTYRRHELQDTYVERVTVTDRTRVVDGVTTRVVSDELVDTAQRVVSSHERYYARDNLGNVWFFGIAGDWEAGVAGAEAGLAMPAHPRLGDGFVVDAGPGTAEDRAEVLALDAKRDVPAGSFDDLLEVEQTTPHQTGLVRRAYYAAGVGLVFQETVAGGTELVELVASG</sequence>
<evidence type="ECO:0000313" key="2">
    <source>
        <dbReference type="EMBL" id="MBA8802222.1"/>
    </source>
</evidence>